<name>A0A518HJK8_9BACT</name>
<feature type="region of interest" description="Disordered" evidence="1">
    <location>
        <begin position="27"/>
        <end position="53"/>
    </location>
</feature>
<protein>
    <submittedName>
        <fullName evidence="2">Uncharacterized protein</fullName>
    </submittedName>
</protein>
<sequence precursor="true">MKFSSVVLGVVLLLIAGAIVWIPPPPQDDNAVGSRSRPTRPNEPETSRWESLPVETSERWPVERLRMIHDQTDTSFRAAIGFGRSRRLPPLGYDQSQAHLLIIVSHVLFIPQELAADPEENKFDRLLARKDLDELKIHFIHLVSTQRRLAYLEEIRSRFREPHDMERLADPSVATRPLNEFETAGLNKLIKGDSLVVERAGECISMLGAIRADTTCVECHSDASVGDILGAFSYQFKSEPEPL</sequence>
<evidence type="ECO:0000313" key="3">
    <source>
        <dbReference type="Proteomes" id="UP000319004"/>
    </source>
</evidence>
<accession>A0A518HJK8</accession>
<evidence type="ECO:0000256" key="1">
    <source>
        <dbReference type="SAM" id="MobiDB-lite"/>
    </source>
</evidence>
<proteinExistence type="predicted"/>
<keyword evidence="3" id="KW-1185">Reference proteome</keyword>
<dbReference type="EMBL" id="CP037423">
    <property type="protein sequence ID" value="QDV41032.1"/>
    <property type="molecule type" value="Genomic_DNA"/>
</dbReference>
<dbReference type="AlphaFoldDB" id="A0A518HJK8"/>
<gene>
    <name evidence="2" type="ORF">Enr13x_08700</name>
</gene>
<dbReference type="KEGG" id="snep:Enr13x_08700"/>
<dbReference type="Proteomes" id="UP000319004">
    <property type="component" value="Chromosome"/>
</dbReference>
<evidence type="ECO:0000313" key="2">
    <source>
        <dbReference type="EMBL" id="QDV41032.1"/>
    </source>
</evidence>
<organism evidence="2 3">
    <name type="scientific">Stieleria neptunia</name>
    <dbReference type="NCBI Taxonomy" id="2527979"/>
    <lineage>
        <taxon>Bacteria</taxon>
        <taxon>Pseudomonadati</taxon>
        <taxon>Planctomycetota</taxon>
        <taxon>Planctomycetia</taxon>
        <taxon>Pirellulales</taxon>
        <taxon>Pirellulaceae</taxon>
        <taxon>Stieleria</taxon>
    </lineage>
</organism>
<reference evidence="2 3" key="1">
    <citation type="submission" date="2019-03" db="EMBL/GenBank/DDBJ databases">
        <title>Deep-cultivation of Planctomycetes and their phenomic and genomic characterization uncovers novel biology.</title>
        <authorList>
            <person name="Wiegand S."/>
            <person name="Jogler M."/>
            <person name="Boedeker C."/>
            <person name="Pinto D."/>
            <person name="Vollmers J."/>
            <person name="Rivas-Marin E."/>
            <person name="Kohn T."/>
            <person name="Peeters S.H."/>
            <person name="Heuer A."/>
            <person name="Rast P."/>
            <person name="Oberbeckmann S."/>
            <person name="Bunk B."/>
            <person name="Jeske O."/>
            <person name="Meyerdierks A."/>
            <person name="Storesund J.E."/>
            <person name="Kallscheuer N."/>
            <person name="Luecker S."/>
            <person name="Lage O.M."/>
            <person name="Pohl T."/>
            <person name="Merkel B.J."/>
            <person name="Hornburger P."/>
            <person name="Mueller R.-W."/>
            <person name="Bruemmer F."/>
            <person name="Labrenz M."/>
            <person name="Spormann A.M."/>
            <person name="Op den Camp H."/>
            <person name="Overmann J."/>
            <person name="Amann R."/>
            <person name="Jetten M.S.M."/>
            <person name="Mascher T."/>
            <person name="Medema M.H."/>
            <person name="Devos D.P."/>
            <person name="Kaster A.-K."/>
            <person name="Ovreas L."/>
            <person name="Rohde M."/>
            <person name="Galperin M.Y."/>
            <person name="Jogler C."/>
        </authorList>
    </citation>
    <scope>NUCLEOTIDE SEQUENCE [LARGE SCALE GENOMIC DNA]</scope>
    <source>
        <strain evidence="2 3">Enr13</strain>
    </source>
</reference>